<keyword evidence="1" id="KW-1133">Transmembrane helix</keyword>
<dbReference type="PANTHER" id="PTHR16311:SF3">
    <property type="entry name" value="THROMBOSPONDIN TYPE-1 DOMAIN-CONTAINING PROTEIN 1"/>
    <property type="match status" value="1"/>
</dbReference>
<feature type="domain" description="THSD1 third Ig-like" evidence="4">
    <location>
        <begin position="239"/>
        <end position="338"/>
    </location>
</feature>
<dbReference type="InterPro" id="IPR038877">
    <property type="entry name" value="THSD1"/>
</dbReference>
<keyword evidence="1" id="KW-0472">Membrane</keyword>
<feature type="domain" description="THSD1 N-terminal" evidence="2">
    <location>
        <begin position="26"/>
        <end position="123"/>
    </location>
</feature>
<organism evidence="5 6">
    <name type="scientific">Phrynosoma platyrhinos</name>
    <name type="common">Desert horned lizard</name>
    <dbReference type="NCBI Taxonomy" id="52577"/>
    <lineage>
        <taxon>Eukaryota</taxon>
        <taxon>Metazoa</taxon>
        <taxon>Chordata</taxon>
        <taxon>Craniata</taxon>
        <taxon>Vertebrata</taxon>
        <taxon>Euteleostomi</taxon>
        <taxon>Lepidosauria</taxon>
        <taxon>Squamata</taxon>
        <taxon>Bifurcata</taxon>
        <taxon>Unidentata</taxon>
        <taxon>Episquamata</taxon>
        <taxon>Toxicofera</taxon>
        <taxon>Iguania</taxon>
        <taxon>Phrynosomatidae</taxon>
        <taxon>Phrynosomatinae</taxon>
        <taxon>Phrynosoma</taxon>
    </lineage>
</organism>
<proteinExistence type="predicted"/>
<sequence length="355" mass="40153">MKQMLRDFSNLLLVVLCDYVLGVVQYLLLEQPTHVALSNGTVSVGLQNYDGGNVTLKNISILLIDASTNQTVAEKQLRHSQYQDIVAFECFHFKSAGKYWFKMASEITSGPGSQWNEETISLSVMWPVFHFDLRRTSEGLGSSLQLQLFTNEYLCPLNNTVLSLEIILTNSLHRLGTLILNETVGLRTRKKLSLFRSQWVKFDCLSFSQEAYVAVLLKLPVTNSIIASAEPIDLLHKFGYKLVIATEEEICESSVTVSVIPPPCISSSGYVAVFKDRLGSLGQRTLKLHESIMNPKDNQVEFNCALFDKGINKYCFEFRQLKQVDSQPKAKECRVIQRNVGLYYLSEMLHLKLSF</sequence>
<evidence type="ECO:0000259" key="4">
    <source>
        <dbReference type="Pfam" id="PF24311"/>
    </source>
</evidence>
<keyword evidence="1" id="KW-0812">Transmembrane</keyword>
<evidence type="ECO:0000256" key="1">
    <source>
        <dbReference type="SAM" id="Phobius"/>
    </source>
</evidence>
<dbReference type="Pfam" id="PF24310">
    <property type="entry name" value="THSD1_D2"/>
    <property type="match status" value="1"/>
</dbReference>
<dbReference type="InterPro" id="IPR056219">
    <property type="entry name" value="THSD1_D3"/>
</dbReference>
<feature type="transmembrane region" description="Helical" evidence="1">
    <location>
        <begin position="12"/>
        <end position="29"/>
    </location>
</feature>
<dbReference type="Pfam" id="PF24306">
    <property type="entry name" value="THSD1_N"/>
    <property type="match status" value="1"/>
</dbReference>
<dbReference type="Proteomes" id="UP000826234">
    <property type="component" value="Unassembled WGS sequence"/>
</dbReference>
<comment type="caution">
    <text evidence="5">The sequence shown here is derived from an EMBL/GenBank/DDBJ whole genome shotgun (WGS) entry which is preliminary data.</text>
</comment>
<evidence type="ECO:0000259" key="2">
    <source>
        <dbReference type="Pfam" id="PF24306"/>
    </source>
</evidence>
<protein>
    <submittedName>
        <fullName evidence="5">Uncharacterized protein</fullName>
    </submittedName>
</protein>
<dbReference type="EMBL" id="JAIPUX010003289">
    <property type="protein sequence ID" value="KAH0621926.1"/>
    <property type="molecule type" value="Genomic_DNA"/>
</dbReference>
<keyword evidence="6" id="KW-1185">Reference proteome</keyword>
<dbReference type="PANTHER" id="PTHR16311">
    <property type="entry name" value="THROMBOSPONDIN TYPE I DOMAIN-CONTAINING 1"/>
    <property type="match status" value="1"/>
</dbReference>
<feature type="domain" description="THSD1 second Ig-like" evidence="3">
    <location>
        <begin position="127"/>
        <end position="232"/>
    </location>
</feature>
<accession>A0ABQ7SWW1</accession>
<evidence type="ECO:0000313" key="5">
    <source>
        <dbReference type="EMBL" id="KAH0621926.1"/>
    </source>
</evidence>
<dbReference type="InterPro" id="IPR056218">
    <property type="entry name" value="THSD1_D2"/>
</dbReference>
<evidence type="ECO:0000259" key="3">
    <source>
        <dbReference type="Pfam" id="PF24310"/>
    </source>
</evidence>
<reference evidence="5 6" key="1">
    <citation type="journal article" date="2022" name="Gigascience">
        <title>A chromosome-level genome assembly and annotation of the desert horned lizard, Phrynosoma platyrhinos, provides insight into chromosomal rearrangements among reptiles.</title>
        <authorList>
            <person name="Koochekian N."/>
            <person name="Ascanio A."/>
            <person name="Farleigh K."/>
            <person name="Card D.C."/>
            <person name="Schield D.R."/>
            <person name="Castoe T.A."/>
            <person name="Jezkova T."/>
        </authorList>
    </citation>
    <scope>NUCLEOTIDE SEQUENCE [LARGE SCALE GENOMIC DNA]</scope>
    <source>
        <strain evidence="5">NK-2021</strain>
    </source>
</reference>
<dbReference type="Pfam" id="PF24311">
    <property type="entry name" value="THSD1_D3"/>
    <property type="match status" value="1"/>
</dbReference>
<dbReference type="InterPro" id="IPR056217">
    <property type="entry name" value="THSD1_N"/>
</dbReference>
<evidence type="ECO:0000313" key="6">
    <source>
        <dbReference type="Proteomes" id="UP000826234"/>
    </source>
</evidence>
<gene>
    <name evidence="5" type="ORF">JD844_023674</name>
</gene>
<name>A0ABQ7SWW1_PHRPL</name>